<dbReference type="PRINTS" id="PR00039">
    <property type="entry name" value="HTHLYSR"/>
</dbReference>
<evidence type="ECO:0000256" key="1">
    <source>
        <dbReference type="ARBA" id="ARBA00009437"/>
    </source>
</evidence>
<dbReference type="EMBL" id="FOHO01000004">
    <property type="protein sequence ID" value="SET34074.1"/>
    <property type="molecule type" value="Genomic_DNA"/>
</dbReference>
<dbReference type="Proteomes" id="UP000199180">
    <property type="component" value="Unassembled WGS sequence"/>
</dbReference>
<dbReference type="PROSITE" id="PS50931">
    <property type="entry name" value="HTH_LYSR"/>
    <property type="match status" value="1"/>
</dbReference>
<dbReference type="InterPro" id="IPR036390">
    <property type="entry name" value="WH_DNA-bd_sf"/>
</dbReference>
<name>A0A1I0DPK9_9RHOB</name>
<organism evidence="6 7">
    <name type="scientific">Paracoccus homiensis</name>
    <dbReference type="NCBI Taxonomy" id="364199"/>
    <lineage>
        <taxon>Bacteria</taxon>
        <taxon>Pseudomonadati</taxon>
        <taxon>Pseudomonadota</taxon>
        <taxon>Alphaproteobacteria</taxon>
        <taxon>Rhodobacterales</taxon>
        <taxon>Paracoccaceae</taxon>
        <taxon>Paracoccus</taxon>
    </lineage>
</organism>
<sequence length="300" mass="32635">MNIRFLETFVTVAGLGSFRAAAEQLNISQATVSSRISALETELGVNLFDREFHATRITVAGALILDKAQDILATERKLRLTLSDPGKAAGRVRLGLVTSIVHTWFCDLMEEIARCYPRLEMELTIEPTSNIAVTFDRGGLDMLLTTQETQGEQIACVELPPLPMGWFGPAGMRDEALTLADIITGPLITFTRNSRPHANIVALFSEQGLRPSMVHCVTSISAIARLTERGLGVATLPRGCDLAGPGLCELQVDARLPDLPLFCVWRRNSDAAIYEAIADLARTCAEAHRTASLSKAKTET</sequence>
<dbReference type="InterPro" id="IPR000847">
    <property type="entry name" value="LysR_HTH_N"/>
</dbReference>
<dbReference type="PANTHER" id="PTHR30579">
    <property type="entry name" value="TRANSCRIPTIONAL REGULATOR"/>
    <property type="match status" value="1"/>
</dbReference>
<evidence type="ECO:0000256" key="4">
    <source>
        <dbReference type="ARBA" id="ARBA00023163"/>
    </source>
</evidence>
<dbReference type="InterPro" id="IPR050176">
    <property type="entry name" value="LTTR"/>
</dbReference>
<dbReference type="AlphaFoldDB" id="A0A1I0DPK9"/>
<keyword evidence="2" id="KW-0805">Transcription regulation</keyword>
<accession>A0A1I0DPK9</accession>
<dbReference type="GO" id="GO:0003700">
    <property type="term" value="F:DNA-binding transcription factor activity"/>
    <property type="evidence" value="ECO:0007669"/>
    <property type="project" value="InterPro"/>
</dbReference>
<dbReference type="Pfam" id="PF00126">
    <property type="entry name" value="HTH_1"/>
    <property type="match status" value="1"/>
</dbReference>
<evidence type="ECO:0000259" key="5">
    <source>
        <dbReference type="PROSITE" id="PS50931"/>
    </source>
</evidence>
<keyword evidence="4" id="KW-0804">Transcription</keyword>
<dbReference type="FunFam" id="1.10.10.10:FF:000001">
    <property type="entry name" value="LysR family transcriptional regulator"/>
    <property type="match status" value="1"/>
</dbReference>
<dbReference type="RefSeq" id="WP_175479848.1">
    <property type="nucleotide sequence ID" value="NZ_FOHO01000004.1"/>
</dbReference>
<dbReference type="InterPro" id="IPR005119">
    <property type="entry name" value="LysR_subst-bd"/>
</dbReference>
<dbReference type="SUPFAM" id="SSF53850">
    <property type="entry name" value="Periplasmic binding protein-like II"/>
    <property type="match status" value="1"/>
</dbReference>
<dbReference type="Gene3D" id="1.10.10.10">
    <property type="entry name" value="Winged helix-like DNA-binding domain superfamily/Winged helix DNA-binding domain"/>
    <property type="match status" value="1"/>
</dbReference>
<gene>
    <name evidence="6" type="ORF">SAMN04489858_104227</name>
</gene>
<protein>
    <submittedName>
        <fullName evidence="6">DNA-binding transcriptional regulator, LysR family</fullName>
    </submittedName>
</protein>
<evidence type="ECO:0000313" key="7">
    <source>
        <dbReference type="Proteomes" id="UP000199180"/>
    </source>
</evidence>
<dbReference type="GO" id="GO:0003677">
    <property type="term" value="F:DNA binding"/>
    <property type="evidence" value="ECO:0007669"/>
    <property type="project" value="UniProtKB-KW"/>
</dbReference>
<dbReference type="SUPFAM" id="SSF46785">
    <property type="entry name" value="Winged helix' DNA-binding domain"/>
    <property type="match status" value="1"/>
</dbReference>
<dbReference type="Gene3D" id="3.40.190.10">
    <property type="entry name" value="Periplasmic binding protein-like II"/>
    <property type="match status" value="2"/>
</dbReference>
<evidence type="ECO:0000256" key="2">
    <source>
        <dbReference type="ARBA" id="ARBA00023015"/>
    </source>
</evidence>
<keyword evidence="7" id="KW-1185">Reference proteome</keyword>
<evidence type="ECO:0000313" key="6">
    <source>
        <dbReference type="EMBL" id="SET34074.1"/>
    </source>
</evidence>
<keyword evidence="3 6" id="KW-0238">DNA-binding</keyword>
<feature type="domain" description="HTH lysR-type" evidence="5">
    <location>
        <begin position="1"/>
        <end position="58"/>
    </location>
</feature>
<comment type="similarity">
    <text evidence="1">Belongs to the LysR transcriptional regulatory family.</text>
</comment>
<proteinExistence type="inferred from homology"/>
<evidence type="ECO:0000256" key="3">
    <source>
        <dbReference type="ARBA" id="ARBA00023125"/>
    </source>
</evidence>
<dbReference type="InterPro" id="IPR036388">
    <property type="entry name" value="WH-like_DNA-bd_sf"/>
</dbReference>
<dbReference type="STRING" id="364199.SAMN04489858_104227"/>
<dbReference type="Pfam" id="PF03466">
    <property type="entry name" value="LysR_substrate"/>
    <property type="match status" value="1"/>
</dbReference>
<dbReference type="CDD" id="cd05466">
    <property type="entry name" value="PBP2_LTTR_substrate"/>
    <property type="match status" value="1"/>
</dbReference>
<reference evidence="6 7" key="1">
    <citation type="submission" date="2016-10" db="EMBL/GenBank/DDBJ databases">
        <authorList>
            <person name="de Groot N.N."/>
        </authorList>
    </citation>
    <scope>NUCLEOTIDE SEQUENCE [LARGE SCALE GENOMIC DNA]</scope>
    <source>
        <strain evidence="6 7">DSM 17862</strain>
    </source>
</reference>